<reference evidence="1" key="3">
    <citation type="submission" date="2023-07" db="EMBL/GenBank/DDBJ databases">
        <title>Genome content predicts the carbon catabolic preferences of heterotrophic bacteria.</title>
        <authorList>
            <person name="Gralka M."/>
        </authorList>
    </citation>
    <scope>NUCLEOTIDE SEQUENCE</scope>
    <source>
        <strain evidence="1">G2M05</strain>
    </source>
</reference>
<dbReference type="RefSeq" id="WP_094957087.1">
    <property type="nucleotide sequence ID" value="NZ_AP024851.1"/>
</dbReference>
<dbReference type="EMBL" id="NOIF01000057">
    <property type="protein sequence ID" value="OZS43919.1"/>
    <property type="molecule type" value="Genomic_DNA"/>
</dbReference>
<evidence type="ECO:0000313" key="3">
    <source>
        <dbReference type="Proteomes" id="UP000215999"/>
    </source>
</evidence>
<sequence length="97" mass="10652">MEKLQETAFDEAIAYLSSVKSLNWTKAQRATFICQLEAMDASLGLACLSLDSLQSMVSSMTENISFYPCFPAGEAPLHANPEDLSLHVYAALALYQE</sequence>
<proteinExistence type="predicted"/>
<protein>
    <submittedName>
        <fullName evidence="1">Uncharacterized protein</fullName>
    </submittedName>
</protein>
<dbReference type="EMBL" id="JAUOPU010000004">
    <property type="protein sequence ID" value="MDO6542193.1"/>
    <property type="molecule type" value="Genomic_DNA"/>
</dbReference>
<accession>A0AAW7Y5L9</accession>
<dbReference type="Proteomes" id="UP001170624">
    <property type="component" value="Unassembled WGS sequence"/>
</dbReference>
<evidence type="ECO:0000313" key="1">
    <source>
        <dbReference type="EMBL" id="MDO6542193.1"/>
    </source>
</evidence>
<evidence type="ECO:0000313" key="4">
    <source>
        <dbReference type="Proteomes" id="UP001170624"/>
    </source>
</evidence>
<comment type="caution">
    <text evidence="1">The sequence shown here is derived from an EMBL/GenBank/DDBJ whole genome shotgun (WGS) entry which is preliminary data.</text>
</comment>
<dbReference type="Proteomes" id="UP000215999">
    <property type="component" value="Unassembled WGS sequence"/>
</dbReference>
<dbReference type="AlphaFoldDB" id="A0AAW7Y5L9"/>
<organism evidence="1 4">
    <name type="scientific">Photobacterium sanguinicancri</name>
    <dbReference type="NCBI Taxonomy" id="875932"/>
    <lineage>
        <taxon>Bacteria</taxon>
        <taxon>Pseudomonadati</taxon>
        <taxon>Pseudomonadota</taxon>
        <taxon>Gammaproteobacteria</taxon>
        <taxon>Vibrionales</taxon>
        <taxon>Vibrionaceae</taxon>
        <taxon>Photobacterium</taxon>
    </lineage>
</organism>
<gene>
    <name evidence="2" type="ORF">ASV53_10705</name>
    <name evidence="1" type="ORF">Q4568_06600</name>
</gene>
<reference evidence="2" key="2">
    <citation type="submission" date="2017-07" db="EMBL/GenBank/DDBJ databases">
        <authorList>
            <person name="Gomez-Gil B."/>
            <person name="Enciso-Ibarra K."/>
        </authorList>
    </citation>
    <scope>NUCLEOTIDE SEQUENCE</scope>
    <source>
        <strain evidence="2">CAIM 1827</strain>
    </source>
</reference>
<reference evidence="2 3" key="1">
    <citation type="journal article" date="2016" name="Antonie Van Leeuwenhoek">
        <title>Photobacterium sanguinicancri sp. nov. isolated from marine animals.</title>
        <authorList>
            <person name="Gomez-Gil B."/>
            <person name="Roque A."/>
            <person name="Rotllant G."/>
            <person name="Romalde J.L."/>
            <person name="Doce A."/>
            <person name="Eggermont M."/>
            <person name="Defoirdt T."/>
        </authorList>
    </citation>
    <scope>NUCLEOTIDE SEQUENCE [LARGE SCALE GENOMIC DNA]</scope>
    <source>
        <strain evidence="2 3">CAIM 1827</strain>
    </source>
</reference>
<evidence type="ECO:0000313" key="2">
    <source>
        <dbReference type="EMBL" id="OZS43919.1"/>
    </source>
</evidence>
<keyword evidence="3" id="KW-1185">Reference proteome</keyword>
<name>A0AAW7Y5L9_9GAMM</name>